<dbReference type="PANTHER" id="PTHR19444">
    <property type="entry name" value="UNC-93 RELATED"/>
    <property type="match status" value="1"/>
</dbReference>
<keyword evidence="3" id="KW-0472">Membrane</keyword>
<gene>
    <name evidence="4" type="ORF">TSIB3V08_LOCUS1972</name>
</gene>
<proteinExistence type="inferred from homology"/>
<feature type="region of interest" description="Disordered" evidence="2">
    <location>
        <begin position="137"/>
        <end position="159"/>
    </location>
</feature>
<reference evidence="4" key="1">
    <citation type="submission" date="2020-11" db="EMBL/GenBank/DDBJ databases">
        <authorList>
            <person name="Tran Van P."/>
        </authorList>
    </citation>
    <scope>NUCLEOTIDE SEQUENCE</scope>
</reference>
<accession>A0A7R9ANZ6</accession>
<evidence type="ECO:0000256" key="2">
    <source>
        <dbReference type="SAM" id="MobiDB-lite"/>
    </source>
</evidence>
<dbReference type="GO" id="GO:0043266">
    <property type="term" value="P:regulation of potassium ion transport"/>
    <property type="evidence" value="ECO:0007669"/>
    <property type="project" value="TreeGrafter"/>
</dbReference>
<feature type="transmembrane region" description="Helical" evidence="3">
    <location>
        <begin position="288"/>
        <end position="308"/>
    </location>
</feature>
<dbReference type="EMBL" id="OC000574">
    <property type="protein sequence ID" value="CAD7257715.1"/>
    <property type="molecule type" value="Genomic_DNA"/>
</dbReference>
<dbReference type="AlphaFoldDB" id="A0A7R9ANZ6"/>
<organism evidence="4">
    <name type="scientific">Timema shepardi</name>
    <name type="common">Walking stick</name>
    <dbReference type="NCBI Taxonomy" id="629360"/>
    <lineage>
        <taxon>Eukaryota</taxon>
        <taxon>Metazoa</taxon>
        <taxon>Ecdysozoa</taxon>
        <taxon>Arthropoda</taxon>
        <taxon>Hexapoda</taxon>
        <taxon>Insecta</taxon>
        <taxon>Pterygota</taxon>
        <taxon>Neoptera</taxon>
        <taxon>Polyneoptera</taxon>
        <taxon>Phasmatodea</taxon>
        <taxon>Timematodea</taxon>
        <taxon>Timematoidea</taxon>
        <taxon>Timematidae</taxon>
        <taxon>Timema</taxon>
    </lineage>
</organism>
<keyword evidence="3" id="KW-1133">Transmembrane helix</keyword>
<comment type="similarity">
    <text evidence="1">Belongs to the unc-93 family.</text>
</comment>
<dbReference type="PANTHER" id="PTHR19444:SF13">
    <property type="entry name" value="PROTEIN UNC-93 HOMOLOG A"/>
    <property type="match status" value="1"/>
</dbReference>
<dbReference type="GO" id="GO:0055120">
    <property type="term" value="C:striated muscle dense body"/>
    <property type="evidence" value="ECO:0007669"/>
    <property type="project" value="TreeGrafter"/>
</dbReference>
<dbReference type="GO" id="GO:0005886">
    <property type="term" value="C:plasma membrane"/>
    <property type="evidence" value="ECO:0007669"/>
    <property type="project" value="TreeGrafter"/>
</dbReference>
<evidence type="ECO:0000313" key="4">
    <source>
        <dbReference type="EMBL" id="CAD7257715.1"/>
    </source>
</evidence>
<protein>
    <submittedName>
        <fullName evidence="4">Uncharacterized protein</fullName>
    </submittedName>
</protein>
<feature type="transmembrane region" description="Helical" evidence="3">
    <location>
        <begin position="248"/>
        <end position="268"/>
    </location>
</feature>
<evidence type="ECO:0000256" key="3">
    <source>
        <dbReference type="SAM" id="Phobius"/>
    </source>
</evidence>
<dbReference type="GO" id="GO:0006937">
    <property type="term" value="P:regulation of muscle contraction"/>
    <property type="evidence" value="ECO:0007669"/>
    <property type="project" value="TreeGrafter"/>
</dbReference>
<keyword evidence="3" id="KW-0812">Transmembrane</keyword>
<name>A0A7R9ANZ6_TIMSH</name>
<dbReference type="GO" id="GO:0015459">
    <property type="term" value="F:potassium channel regulator activity"/>
    <property type="evidence" value="ECO:0007669"/>
    <property type="project" value="TreeGrafter"/>
</dbReference>
<evidence type="ECO:0000256" key="1">
    <source>
        <dbReference type="ARBA" id="ARBA00009172"/>
    </source>
</evidence>
<dbReference type="InterPro" id="IPR051951">
    <property type="entry name" value="UNC-93_regulatory"/>
</dbReference>
<sequence>MLTTEPRTQGPWLCRVQEGERHGVASQPTKVSFRANKNKWIRETVDGASYRTGANIQVDWTADDGGDQGLPEDHVTKRQEWTPSSGDLGGLVVRPLAMHMRSHSDGCLTININNVSLEKQSVDSSLPLTSGESYSKASKKVDVYTQTREEDADADTSKQDANTFHKLSSDNLDNYISLTPRTLFEAVKNLKEGMTKYRTDNNRLTSDRLESALDLNILCRKRKESPSESGSICSAGPEAIHRLKGDKLWVVLNVVSLGIAFMILSTAFDGTVDLQSSMNAGQGLGTISLTSMYIISVLSNLCLPMVIIR</sequence>